<name>A0A286TTH7_9BACT</name>
<dbReference type="InterPro" id="IPR026634">
    <property type="entry name" value="TPST-like"/>
</dbReference>
<keyword evidence="1 2" id="KW-0808">Transferase</keyword>
<sequence>MLPLYLLSIPRSGSTLAQRILASHKDVVTVAEPWLLIPYLYTLKKKGVYAEYSHKILSEALEDFFHYLPNGKDDYLHSIREFTLGLYRKAAKIEVKYFLDKSPRYHLVVEDIITLFPEGKFIFLWRNPLAVAASVLNWSDGKWNFHFQIDLFKGLANLIAAYDAHSNLAISVRYEDLLINPRDEWERILNYLDLPFDPDLLSRFSDVQLRGRMGDPHVSHAVYQDVSTEPLDKWKNVLRNPFRKAWCRRYLRWIGAERLNVMGYNLDELLNTLNSIPSSPRYLVSDIMHFVFGFIYYNLDIRIVIHKLRAFYTWFRMHGHT</sequence>
<dbReference type="SUPFAM" id="SSF52540">
    <property type="entry name" value="P-loop containing nucleoside triphosphate hydrolases"/>
    <property type="match status" value="1"/>
</dbReference>
<dbReference type="Pfam" id="PF13469">
    <property type="entry name" value="Sulfotransfer_3"/>
    <property type="match status" value="1"/>
</dbReference>
<dbReference type="PANTHER" id="PTHR12788:SF10">
    <property type="entry name" value="PROTEIN-TYROSINE SULFOTRANSFERASE"/>
    <property type="match status" value="1"/>
</dbReference>
<evidence type="ECO:0000313" key="3">
    <source>
        <dbReference type="Proteomes" id="UP000218542"/>
    </source>
</evidence>
<keyword evidence="3" id="KW-1185">Reference proteome</keyword>
<proteinExistence type="predicted"/>
<gene>
    <name evidence="2" type="ORF">SCALIN_C01_0118</name>
</gene>
<evidence type="ECO:0000256" key="1">
    <source>
        <dbReference type="ARBA" id="ARBA00022679"/>
    </source>
</evidence>
<dbReference type="EMBL" id="BAOS01000001">
    <property type="protein sequence ID" value="GAX59187.1"/>
    <property type="molecule type" value="Genomic_DNA"/>
</dbReference>
<evidence type="ECO:0000313" key="2">
    <source>
        <dbReference type="EMBL" id="GAX59187.1"/>
    </source>
</evidence>
<dbReference type="InterPro" id="IPR027417">
    <property type="entry name" value="P-loop_NTPase"/>
</dbReference>
<comment type="caution">
    <text evidence="2">The sequence shown here is derived from an EMBL/GenBank/DDBJ whole genome shotgun (WGS) entry which is preliminary data.</text>
</comment>
<dbReference type="Gene3D" id="3.40.50.300">
    <property type="entry name" value="P-loop containing nucleotide triphosphate hydrolases"/>
    <property type="match status" value="1"/>
</dbReference>
<dbReference type="PANTHER" id="PTHR12788">
    <property type="entry name" value="PROTEIN-TYROSINE SULFOTRANSFERASE 2"/>
    <property type="match status" value="1"/>
</dbReference>
<protein>
    <submittedName>
        <fullName evidence="2">Sulfotransferase family protein</fullName>
    </submittedName>
</protein>
<organism evidence="2 3">
    <name type="scientific">Candidatus Scalindua japonica</name>
    <dbReference type="NCBI Taxonomy" id="1284222"/>
    <lineage>
        <taxon>Bacteria</taxon>
        <taxon>Pseudomonadati</taxon>
        <taxon>Planctomycetota</taxon>
        <taxon>Candidatus Brocadiia</taxon>
        <taxon>Candidatus Brocadiales</taxon>
        <taxon>Candidatus Scalinduaceae</taxon>
        <taxon>Candidatus Scalindua</taxon>
    </lineage>
</organism>
<accession>A0A286TTH7</accession>
<dbReference type="Proteomes" id="UP000218542">
    <property type="component" value="Unassembled WGS sequence"/>
</dbReference>
<dbReference type="RefSeq" id="WP_096892325.1">
    <property type="nucleotide sequence ID" value="NZ_BAOS01000001.1"/>
</dbReference>
<dbReference type="AlphaFoldDB" id="A0A286TTH7"/>
<reference evidence="3" key="1">
    <citation type="journal article" date="2017" name="Environ. Microbiol. Rep.">
        <title>Genetic Diversity of Marine Anaerobic Ammonium-Oxidizing Bacteria as Revealed by Genomic and Proteomic Analyses of 'Candidatus Scalindua japonica'.</title>
        <authorList>
            <person name="Oshiki M."/>
            <person name="Mizuto K."/>
            <person name="Kimura Z."/>
            <person name="Kindaichi T."/>
            <person name="Satoh H."/>
            <person name="Okabe S."/>
        </authorList>
    </citation>
    <scope>NUCLEOTIDE SEQUENCE [LARGE SCALE GENOMIC DNA]</scope>
    <source>
        <strain evidence="3">husup-a2</strain>
    </source>
</reference>
<dbReference type="GO" id="GO:0008476">
    <property type="term" value="F:protein-tyrosine sulfotransferase activity"/>
    <property type="evidence" value="ECO:0007669"/>
    <property type="project" value="InterPro"/>
</dbReference>
<dbReference type="OrthoDB" id="246508at2"/>